<gene>
    <name evidence="4" type="ORF">ACFFR3_07740</name>
</gene>
<keyword evidence="1" id="KW-0479">Metal-binding</keyword>
<dbReference type="PANTHER" id="PTHR38133">
    <property type="entry name" value="SLR1429 PROTEIN"/>
    <property type="match status" value="1"/>
</dbReference>
<dbReference type="PANTHER" id="PTHR38133:SF1">
    <property type="entry name" value="SLR1429 PROTEIN"/>
    <property type="match status" value="1"/>
</dbReference>
<dbReference type="InterPro" id="IPR007527">
    <property type="entry name" value="Znf_SWIM"/>
</dbReference>
<reference evidence="4 5" key="1">
    <citation type="submission" date="2024-09" db="EMBL/GenBank/DDBJ databases">
        <authorList>
            <person name="Sun Q."/>
            <person name="Mori K."/>
        </authorList>
    </citation>
    <scope>NUCLEOTIDE SEQUENCE [LARGE SCALE GENOMIC DNA]</scope>
    <source>
        <strain evidence="4 5">JCM 3324</strain>
    </source>
</reference>
<protein>
    <submittedName>
        <fullName evidence="4">SWIM zinc finger family protein</fullName>
    </submittedName>
</protein>
<keyword evidence="1" id="KW-0862">Zinc</keyword>
<name>A0ABV5NGG5_9ACTN</name>
<sequence length="386" mass="41927">MTPARGFPAFPRQRAGARFATSWWGRAWIQAMEDTSLDHTLLRKGRAYAKTGQLGPITVSPGRLAAVAEHEYDVVVSVEQLTDDAWERFLDQVAAKAGHIAALLDGDMPHDLVDAAEYAGVPLLPAVGDLEPECSCPDWGHPCQHAAALCYQASWLLDADPFVLLLLRGRGQSDLVEALQARNAAGAAPRAGRPEDAARPSGTPAAVAFAAGVSPLPDRPPYDVTYTPPALDPAPGVDVAALAVLAASAAARARDLLLHERLPHLTEHEDHVRLLADHILDQPDDRGEQELGAAVAAWRHGGADGLAALEHPWTPPRHDLARARARLEAAWDGAEPPPMEAWRNRWTLGELQLRYGRDGRWYPFTRRDDRWWPAGPPDRDPSALIG</sequence>
<keyword evidence="1" id="KW-0863">Zinc-finger</keyword>
<organism evidence="4 5">
    <name type="scientific">Nonomuraea salmonea</name>
    <dbReference type="NCBI Taxonomy" id="46181"/>
    <lineage>
        <taxon>Bacteria</taxon>
        <taxon>Bacillati</taxon>
        <taxon>Actinomycetota</taxon>
        <taxon>Actinomycetes</taxon>
        <taxon>Streptosporangiales</taxon>
        <taxon>Streptosporangiaceae</taxon>
        <taxon>Nonomuraea</taxon>
    </lineage>
</organism>
<dbReference type="Pfam" id="PF04434">
    <property type="entry name" value="SWIM"/>
    <property type="match status" value="1"/>
</dbReference>
<dbReference type="PROSITE" id="PS50966">
    <property type="entry name" value="ZF_SWIM"/>
    <property type="match status" value="1"/>
</dbReference>
<comment type="caution">
    <text evidence="4">The sequence shown here is derived from an EMBL/GenBank/DDBJ whole genome shotgun (WGS) entry which is preliminary data.</text>
</comment>
<proteinExistence type="predicted"/>
<evidence type="ECO:0000313" key="5">
    <source>
        <dbReference type="Proteomes" id="UP001589568"/>
    </source>
</evidence>
<evidence type="ECO:0000259" key="3">
    <source>
        <dbReference type="PROSITE" id="PS50966"/>
    </source>
</evidence>
<dbReference type="RefSeq" id="WP_345407068.1">
    <property type="nucleotide sequence ID" value="NZ_BAAAXS010000001.1"/>
</dbReference>
<dbReference type="Proteomes" id="UP001589568">
    <property type="component" value="Unassembled WGS sequence"/>
</dbReference>
<evidence type="ECO:0000256" key="2">
    <source>
        <dbReference type="SAM" id="MobiDB-lite"/>
    </source>
</evidence>
<dbReference type="EMBL" id="JBHMCF010000008">
    <property type="protein sequence ID" value="MFB9469395.1"/>
    <property type="molecule type" value="Genomic_DNA"/>
</dbReference>
<evidence type="ECO:0000256" key="1">
    <source>
        <dbReference type="PROSITE-ProRule" id="PRU00325"/>
    </source>
</evidence>
<accession>A0ABV5NGG5</accession>
<keyword evidence="5" id="KW-1185">Reference proteome</keyword>
<evidence type="ECO:0000313" key="4">
    <source>
        <dbReference type="EMBL" id="MFB9469395.1"/>
    </source>
</evidence>
<feature type="domain" description="SWIM-type" evidence="3">
    <location>
        <begin position="119"/>
        <end position="154"/>
    </location>
</feature>
<feature type="region of interest" description="Disordered" evidence="2">
    <location>
        <begin position="184"/>
        <end position="203"/>
    </location>
</feature>